<dbReference type="PANTHER" id="PTHR44858">
    <property type="entry name" value="TETRATRICOPEPTIDE REPEAT PROTEIN 6"/>
    <property type="match status" value="1"/>
</dbReference>
<feature type="repeat" description="TPR" evidence="3">
    <location>
        <begin position="7"/>
        <end position="40"/>
    </location>
</feature>
<dbReference type="PANTHER" id="PTHR44858:SF1">
    <property type="entry name" value="UDP-N-ACETYLGLUCOSAMINE--PEPTIDE N-ACETYLGLUCOSAMINYLTRANSFERASE SPINDLY-RELATED"/>
    <property type="match status" value="1"/>
</dbReference>
<feature type="domain" description="Glycosyltransferase 61 catalytic" evidence="4">
    <location>
        <begin position="499"/>
        <end position="676"/>
    </location>
</feature>
<name>A0A9E8ZGZ9_9CYAN</name>
<keyword evidence="1" id="KW-0677">Repeat</keyword>
<accession>A0A9E8ZGZ9</accession>
<dbReference type="Pfam" id="PF04577">
    <property type="entry name" value="Glyco_transf_61"/>
    <property type="match status" value="1"/>
</dbReference>
<evidence type="ECO:0000313" key="5">
    <source>
        <dbReference type="EMBL" id="WAL61602.1"/>
    </source>
</evidence>
<keyword evidence="6" id="KW-1185">Reference proteome</keyword>
<dbReference type="PROSITE" id="PS50005">
    <property type="entry name" value="TPR"/>
    <property type="match status" value="3"/>
</dbReference>
<dbReference type="RefSeq" id="WP_268611611.1">
    <property type="nucleotide sequence ID" value="NZ_CP113797.1"/>
</dbReference>
<evidence type="ECO:0000256" key="3">
    <source>
        <dbReference type="PROSITE-ProRule" id="PRU00339"/>
    </source>
</evidence>
<proteinExistence type="predicted"/>
<dbReference type="SMART" id="SM00028">
    <property type="entry name" value="TPR"/>
    <property type="match status" value="5"/>
</dbReference>
<dbReference type="GO" id="GO:0009279">
    <property type="term" value="C:cell outer membrane"/>
    <property type="evidence" value="ECO:0007669"/>
    <property type="project" value="TreeGrafter"/>
</dbReference>
<feature type="repeat" description="TPR" evidence="3">
    <location>
        <begin position="113"/>
        <end position="146"/>
    </location>
</feature>
<reference evidence="5" key="1">
    <citation type="submission" date="2022-12" db="EMBL/GenBank/DDBJ databases">
        <title>Polyphasic identification of a Novel Hot-Spring Cyanobacterium Ocullathermofonsia sinensis gen nov. sp. nov. and Genomic Insights on its Adaptations to the Thermal Habitat.</title>
        <authorList>
            <person name="Daroch M."/>
            <person name="Tang J."/>
            <person name="Jiang Y."/>
        </authorList>
    </citation>
    <scope>NUCLEOTIDE SEQUENCE</scope>
    <source>
        <strain evidence="5">PKUAC-SCTA174</strain>
    </source>
</reference>
<evidence type="ECO:0000256" key="2">
    <source>
        <dbReference type="ARBA" id="ARBA00022803"/>
    </source>
</evidence>
<dbReference type="Pfam" id="PF13432">
    <property type="entry name" value="TPR_16"/>
    <property type="match status" value="1"/>
</dbReference>
<dbReference type="PROSITE" id="PS50293">
    <property type="entry name" value="TPR_REGION"/>
    <property type="match status" value="2"/>
</dbReference>
<dbReference type="Proteomes" id="UP001163152">
    <property type="component" value="Chromosome"/>
</dbReference>
<dbReference type="InterPro" id="IPR011990">
    <property type="entry name" value="TPR-like_helical_dom_sf"/>
</dbReference>
<evidence type="ECO:0000259" key="4">
    <source>
        <dbReference type="Pfam" id="PF04577"/>
    </source>
</evidence>
<evidence type="ECO:0000313" key="6">
    <source>
        <dbReference type="Proteomes" id="UP001163152"/>
    </source>
</evidence>
<dbReference type="InterPro" id="IPR049625">
    <property type="entry name" value="Glyco_transf_61_cat"/>
</dbReference>
<dbReference type="AlphaFoldDB" id="A0A9E8ZGZ9"/>
<dbReference type="GO" id="GO:0046813">
    <property type="term" value="P:receptor-mediated virion attachment to host cell"/>
    <property type="evidence" value="ECO:0007669"/>
    <property type="project" value="TreeGrafter"/>
</dbReference>
<dbReference type="InterPro" id="IPR019734">
    <property type="entry name" value="TPR_rpt"/>
</dbReference>
<gene>
    <name evidence="5" type="ORF">OXH18_06350</name>
</gene>
<dbReference type="Gene3D" id="1.25.40.10">
    <property type="entry name" value="Tetratricopeptide repeat domain"/>
    <property type="match status" value="3"/>
</dbReference>
<dbReference type="SUPFAM" id="SSF48452">
    <property type="entry name" value="TPR-like"/>
    <property type="match status" value="1"/>
</dbReference>
<evidence type="ECO:0000256" key="1">
    <source>
        <dbReference type="ARBA" id="ARBA00022737"/>
    </source>
</evidence>
<protein>
    <submittedName>
        <fullName evidence="5">Tetratricopeptide repeat protein</fullName>
    </submittedName>
</protein>
<feature type="repeat" description="TPR" evidence="3">
    <location>
        <begin position="41"/>
        <end position="74"/>
    </location>
</feature>
<dbReference type="InterPro" id="IPR050498">
    <property type="entry name" value="Ycf3"/>
</dbReference>
<dbReference type="GO" id="GO:0016757">
    <property type="term" value="F:glycosyltransferase activity"/>
    <property type="evidence" value="ECO:0007669"/>
    <property type="project" value="InterPro"/>
</dbReference>
<dbReference type="Pfam" id="PF13181">
    <property type="entry name" value="TPR_8"/>
    <property type="match status" value="1"/>
</dbReference>
<organism evidence="5 6">
    <name type="scientific">Thermocoleostomius sinensis A174</name>
    <dbReference type="NCBI Taxonomy" id="2016057"/>
    <lineage>
        <taxon>Bacteria</taxon>
        <taxon>Bacillati</taxon>
        <taxon>Cyanobacteriota</taxon>
        <taxon>Cyanophyceae</taxon>
        <taxon>Oculatellales</taxon>
        <taxon>Oculatellaceae</taxon>
        <taxon>Thermocoleostomius</taxon>
    </lineage>
</organism>
<sequence>MPPFSLYELHYNLGYVLEKQGDFAGAIANYQQAIALEPNAVQAYNNLGCILARQGEVDAAIQVYQQAIALQPDSAILYSNLGQSLSQQGTDRKTISAAIVAYRRAIALQPDLAVAHHGLGQLLRQQGQHAAAIEHLQQAIQQHPTHWNIYAEAAFSWLALGDFDRAFALLRSVIQPQLPYVQAYWQWTEQARNRSDQRNSPIDELLQAQIACGRFFLALHQQQASSVIASYLADVYVHRAAALARYGGNGQTQQAKLYYEQALQLQPDRLDPNRNLAKCPLKQAQPQSQLSAAIDPSQPDLTSTVWTGFHTSTQEWLTTHAATTDYRCLNWIRSCLTCPAADTRGVVAPQSPVASQSPIDCPVHFNPLTPFPIPAVCHGLNCSPCLKRLFQAFQLTQIDQGIHRCRGLPSIQASPLFTVTIPQGKSWATPQQNDWLVCHTIAVSTPDDSLFNDLSRTYPGHLPGCPYSSRPPQLPLPKARPIPISGTVAILTGLSGHNYYHWIVDILPRLALLQQSGFPLDQVNRFFLNSIRQPFQRDTLAALGIPLEKIVESDRQPFIQANCLLVPSFAGPLGWLEAWAMDWLRQQFLPLAEAIAANTQLPERIYISRARANHRRVLNEVAIIDQLKAYNITPIQLETRSFAEQVALFAQAKLILAPHGGGLTNLIFCRPETIVIEFINPAYIRHYYWVISHQRSLQHYLVSGQPFAGEPLRQLMYTNPLLEDIWIHPEQLVNFLRSLRIK</sequence>
<keyword evidence="2 3" id="KW-0802">TPR repeat</keyword>
<dbReference type="EMBL" id="CP113797">
    <property type="protein sequence ID" value="WAL61602.1"/>
    <property type="molecule type" value="Genomic_DNA"/>
</dbReference>
<dbReference type="KEGG" id="tsin:OXH18_06350"/>
<dbReference type="Pfam" id="PF14559">
    <property type="entry name" value="TPR_19"/>
    <property type="match status" value="1"/>
</dbReference>